<evidence type="ECO:0000313" key="3">
    <source>
        <dbReference type="Proteomes" id="UP000028521"/>
    </source>
</evidence>
<evidence type="ECO:0000259" key="1">
    <source>
        <dbReference type="Pfam" id="PF01841"/>
    </source>
</evidence>
<organism evidence="2 3">
    <name type="scientific">Mangrovimonas yunxiaonensis</name>
    <dbReference type="NCBI Taxonomy" id="1197477"/>
    <lineage>
        <taxon>Bacteria</taxon>
        <taxon>Pseudomonadati</taxon>
        <taxon>Bacteroidota</taxon>
        <taxon>Flavobacteriia</taxon>
        <taxon>Flavobacteriales</taxon>
        <taxon>Flavobacteriaceae</taxon>
        <taxon>Mangrovimonas</taxon>
    </lineage>
</organism>
<dbReference type="Pfam" id="PF01841">
    <property type="entry name" value="Transglut_core"/>
    <property type="match status" value="1"/>
</dbReference>
<comment type="caution">
    <text evidence="2">The sequence shown here is derived from an EMBL/GenBank/DDBJ whole genome shotgun (WGS) entry which is preliminary data.</text>
</comment>
<reference evidence="3" key="2">
    <citation type="submission" date="2014-07" db="EMBL/GenBank/DDBJ databases">
        <title>Genome sequence of Mangrovimonas yunxiaonensis.</title>
        <authorList>
            <person name="Li Y."/>
            <person name="Zheng T."/>
        </authorList>
    </citation>
    <scope>NUCLEOTIDE SEQUENCE [LARGE SCALE GENOMIC DNA]</scope>
    <source>
        <strain evidence="3">LY01</strain>
    </source>
</reference>
<dbReference type="InterPro" id="IPR002931">
    <property type="entry name" value="Transglutaminase-like"/>
</dbReference>
<dbReference type="EMBL" id="JPFK01000003">
    <property type="protein sequence ID" value="KFB01767.1"/>
    <property type="molecule type" value="Genomic_DNA"/>
</dbReference>
<dbReference type="RefSeq" id="WP_036118883.1">
    <property type="nucleotide sequence ID" value="NZ_BMET01000002.1"/>
</dbReference>
<keyword evidence="3" id="KW-1185">Reference proteome</keyword>
<dbReference type="Gene3D" id="2.60.40.3140">
    <property type="match status" value="1"/>
</dbReference>
<sequence length="665" mass="76162">MKNFLQVVFCLLAITSGFSQNYKFGKVSEEDFKKYGTPSSSHNAVVLYKSQTIDFTYVEGEGFQQENEIHERIVIYNKEGFDWATKKVKLYDYSASKEENLIGLKGYTYNLVDGKVEKEKLRNEGVFEEKQNKYWKKTSFTMPNIKEGCIIEFTYKIVSPYLSIDDIDLQYTIPIKTFDLSVNTPEFYVYREHLNPRAFYLPELQKTQITRTLSKTERSMYGHASQFTQSKTDYNVNVIKSQASDVPALKQEPMVGNIDNYRSKLILELVAKRFPNQPTESFSTSWGKVAETIYEDDDFGKQLDRNNFFKKDLQSLTVAENKMQTAANIYSFVKNKVKWNSFVGYGSQNGIKKAYVEGSGNVADINLLLVAMLREAGINANPVLLSTISNGIPLVPTVSGFNYVICLVEEENFRTLLDASDPYGSPNVLPQHALNWQGRVIRKDESSDWVSLSELPLSSETSLLNVNINSDLAISGKARSNYTNYLAHEYLKNFLNVNKDDHIKQLEKEKGDVVISELAFKHSKTSAKPVTVSYDYKLENAIEEIGGKLYFSPLFFLGQINNPYKDSERLYPIQFNYPKVIKSMVNIKLPEGYHIESLPQNEKIVFNGDSGMFSYLLKNNGETLQLLINFDFKDALVLPSHYEHFKTFYTKVIEKMNEQVVLKKV</sequence>
<name>A0A084TM31_9FLAO</name>
<protein>
    <recommendedName>
        <fullName evidence="1">Transglutaminase-like domain-containing protein</fullName>
    </recommendedName>
</protein>
<dbReference type="OrthoDB" id="98874at2"/>
<evidence type="ECO:0000313" key="2">
    <source>
        <dbReference type="EMBL" id="KFB01767.1"/>
    </source>
</evidence>
<dbReference type="STRING" id="1197477.IA57_02515"/>
<dbReference type="AlphaFoldDB" id="A0A084TM31"/>
<dbReference type="Proteomes" id="UP000028521">
    <property type="component" value="Unassembled WGS sequence"/>
</dbReference>
<proteinExistence type="predicted"/>
<feature type="domain" description="Transglutaminase-like" evidence="1">
    <location>
        <begin position="319"/>
        <end position="383"/>
    </location>
</feature>
<accession>A0A084TM31</accession>
<dbReference type="eggNOG" id="COG1305">
    <property type="taxonomic scope" value="Bacteria"/>
</dbReference>
<dbReference type="Gene3D" id="3.10.620.30">
    <property type="match status" value="1"/>
</dbReference>
<reference evidence="2 3" key="1">
    <citation type="journal article" date="2014" name="Genome Announc.">
        <title>Draft Genome Sequence of the Algicidal Bacterium Mangrovimonas yunxiaonensis Strain LY01.</title>
        <authorList>
            <person name="Li Y."/>
            <person name="Zhu H."/>
            <person name="Li C."/>
            <person name="Zhang H."/>
            <person name="Chen Z."/>
            <person name="Zheng W."/>
            <person name="Xu H."/>
            <person name="Zheng T."/>
        </authorList>
    </citation>
    <scope>NUCLEOTIDE SEQUENCE [LARGE SCALE GENOMIC DNA]</scope>
    <source>
        <strain evidence="2 3">LY01</strain>
    </source>
</reference>
<gene>
    <name evidence="2" type="ORF">IA57_02515</name>
</gene>
<dbReference type="Gene3D" id="2.60.120.1130">
    <property type="match status" value="1"/>
</dbReference>